<dbReference type="InterPro" id="IPR033948">
    <property type="entry name" value="ETF_beta_N"/>
</dbReference>
<dbReference type="SMART" id="SM00893">
    <property type="entry name" value="ETF"/>
    <property type="match status" value="1"/>
</dbReference>
<dbReference type="Pfam" id="PF01012">
    <property type="entry name" value="ETF"/>
    <property type="match status" value="1"/>
</dbReference>
<gene>
    <name evidence="5" type="primary">etfB_2</name>
    <name evidence="5" type="ORF">STSP2_02176</name>
</gene>
<organism evidence="5 6">
    <name type="scientific">Anaerohalosphaera lusitana</name>
    <dbReference type="NCBI Taxonomy" id="1936003"/>
    <lineage>
        <taxon>Bacteria</taxon>
        <taxon>Pseudomonadati</taxon>
        <taxon>Planctomycetota</taxon>
        <taxon>Phycisphaerae</taxon>
        <taxon>Sedimentisphaerales</taxon>
        <taxon>Anaerohalosphaeraceae</taxon>
        <taxon>Anaerohalosphaera</taxon>
    </lineage>
</organism>
<accession>A0A1U9NMP2</accession>
<protein>
    <recommendedName>
        <fullName evidence="3">Protein FixA</fullName>
    </recommendedName>
</protein>
<comment type="similarity">
    <text evidence="1">Belongs to the ETF beta-subunit/FixA family.</text>
</comment>
<dbReference type="PANTHER" id="PTHR21294:SF17">
    <property type="entry name" value="PROTEIN FIXA"/>
    <property type="match status" value="1"/>
</dbReference>
<dbReference type="InterPro" id="IPR000049">
    <property type="entry name" value="ET-Flavoprotein_bsu_CS"/>
</dbReference>
<evidence type="ECO:0000313" key="5">
    <source>
        <dbReference type="EMBL" id="AQT68998.1"/>
    </source>
</evidence>
<dbReference type="Proteomes" id="UP000189674">
    <property type="component" value="Chromosome"/>
</dbReference>
<dbReference type="STRING" id="1936003.STSP2_02176"/>
<evidence type="ECO:0000313" key="6">
    <source>
        <dbReference type="Proteomes" id="UP000189674"/>
    </source>
</evidence>
<feature type="domain" description="Electron transfer flavoprotein alpha/beta-subunit N-terminal" evidence="4">
    <location>
        <begin position="24"/>
        <end position="215"/>
    </location>
</feature>
<dbReference type="SUPFAM" id="SSF52402">
    <property type="entry name" value="Adenine nucleotide alpha hydrolases-like"/>
    <property type="match status" value="1"/>
</dbReference>
<keyword evidence="2" id="KW-0249">Electron transport</keyword>
<dbReference type="PANTHER" id="PTHR21294">
    <property type="entry name" value="ELECTRON TRANSFER FLAVOPROTEIN BETA-SUBUNIT"/>
    <property type="match status" value="1"/>
</dbReference>
<proteinExistence type="inferred from homology"/>
<name>A0A1U9NMP2_9BACT</name>
<keyword evidence="2" id="KW-0813">Transport</keyword>
<dbReference type="PIRSF" id="PIRSF000090">
    <property type="entry name" value="Beta-ETF"/>
    <property type="match status" value="1"/>
</dbReference>
<keyword evidence="6" id="KW-1185">Reference proteome</keyword>
<dbReference type="CDD" id="cd01714">
    <property type="entry name" value="ETF_beta"/>
    <property type="match status" value="1"/>
</dbReference>
<dbReference type="InterPro" id="IPR014730">
    <property type="entry name" value="ETF_a/b_N"/>
</dbReference>
<dbReference type="PROSITE" id="PS01065">
    <property type="entry name" value="ETF_BETA"/>
    <property type="match status" value="1"/>
</dbReference>
<dbReference type="InterPro" id="IPR014729">
    <property type="entry name" value="Rossmann-like_a/b/a_fold"/>
</dbReference>
<evidence type="ECO:0000256" key="3">
    <source>
        <dbReference type="ARBA" id="ARBA00040635"/>
    </source>
</evidence>
<dbReference type="InterPro" id="IPR012255">
    <property type="entry name" value="ETF_b"/>
</dbReference>
<dbReference type="KEGG" id="alus:STSP2_02176"/>
<evidence type="ECO:0000256" key="1">
    <source>
        <dbReference type="ARBA" id="ARBA00007557"/>
    </source>
</evidence>
<dbReference type="Gene3D" id="3.40.50.620">
    <property type="entry name" value="HUPs"/>
    <property type="match status" value="1"/>
</dbReference>
<evidence type="ECO:0000259" key="4">
    <source>
        <dbReference type="SMART" id="SM00893"/>
    </source>
</evidence>
<sequence length="268" mass="28725">MANKIVVPIKQVPETKSVKMDEKTGTVIREGVDSIVNPLDLYAIEAALRLRDRYGGEIVGISMGPKKSVKALKEAVSMGVDSAILLSDRAFAGSDTWATSLILASAIRKIGDFGLVVCGERATDGDTGQVGPGIASFLGIPALTYVSRIQDLSDKLCRAERLIEDGREILETSLPAVLTVIKEAGEPRLPTLRGKKRAKDLDVQIWGNDELGIDPDKIGLKGSPTRVVKIYRPKVARKCTIAEAKDEASVGPAVDRMCGFLADKGVLQ</sequence>
<dbReference type="AlphaFoldDB" id="A0A1U9NMP2"/>
<reference evidence="6" key="1">
    <citation type="submission" date="2017-02" db="EMBL/GenBank/DDBJ databases">
        <title>Comparative genomics and description of representatives of a novel lineage of planctomycetes thriving in anoxic sediments.</title>
        <authorList>
            <person name="Spring S."/>
            <person name="Bunk B."/>
            <person name="Sproer C."/>
        </authorList>
    </citation>
    <scope>NUCLEOTIDE SEQUENCE [LARGE SCALE GENOMIC DNA]</scope>
    <source>
        <strain evidence="6">ST-NAGAB-D1</strain>
    </source>
</reference>
<evidence type="ECO:0000256" key="2">
    <source>
        <dbReference type="ARBA" id="ARBA00022982"/>
    </source>
</evidence>
<dbReference type="EMBL" id="CP019791">
    <property type="protein sequence ID" value="AQT68998.1"/>
    <property type="molecule type" value="Genomic_DNA"/>
</dbReference>
<dbReference type="GO" id="GO:0009055">
    <property type="term" value="F:electron transfer activity"/>
    <property type="evidence" value="ECO:0007669"/>
    <property type="project" value="InterPro"/>
</dbReference>